<organism evidence="1 2">
    <name type="scientific">Ornithinimicrobium ciconiae</name>
    <dbReference type="NCBI Taxonomy" id="2594265"/>
    <lineage>
        <taxon>Bacteria</taxon>
        <taxon>Bacillati</taxon>
        <taxon>Actinomycetota</taxon>
        <taxon>Actinomycetes</taxon>
        <taxon>Micrococcales</taxon>
        <taxon>Ornithinimicrobiaceae</taxon>
        <taxon>Ornithinimicrobium</taxon>
    </lineage>
</organism>
<dbReference type="EMBL" id="CP041616">
    <property type="protein sequence ID" value="QDO87718.1"/>
    <property type="molecule type" value="Genomic_DNA"/>
</dbReference>
<dbReference type="PROSITE" id="PS51257">
    <property type="entry name" value="PROKAR_LIPOPROTEIN"/>
    <property type="match status" value="1"/>
</dbReference>
<sequence length="375" mass="38918">MRRTTLAGITALALTATACGGGGEDRLGTGDDYTVLGALAELPGPTTPGLMIQTGDLTAATEAAGLQRPDAPEAHAMTEWIGPLIGAPVAEGSDPSPIFVPVAEVFNVQQLIRHEEYETALGWSLVDVDSFAEMSLPPDRLAVIAGDFSEDTVLADLPEVAEGVVTYGEGEDFSVDPGAGSAINTLGTPVRLAHQDGRIAASTSTPRVEEWLSGPEETLADDTALAGVASALDERDALSALLLSGGDFAGSAILGQLGASEAQQEQLKSHLEALPSTAFGTVGIGWGVADGAADITVAYHLGTENAAEQAVPEFESLYRDGVTLTSGQEVSKAVELVSVEADGEVLVVQVRPTETSHVRWLVDQLQRRDVPFAHN</sequence>
<dbReference type="RefSeq" id="WP_143782395.1">
    <property type="nucleotide sequence ID" value="NZ_CP041616.1"/>
</dbReference>
<keyword evidence="2" id="KW-1185">Reference proteome</keyword>
<evidence type="ECO:0000313" key="1">
    <source>
        <dbReference type="EMBL" id="QDO87718.1"/>
    </source>
</evidence>
<proteinExistence type="predicted"/>
<dbReference type="OrthoDB" id="4865614at2"/>
<evidence type="ECO:0000313" key="2">
    <source>
        <dbReference type="Proteomes" id="UP000315395"/>
    </source>
</evidence>
<reference evidence="1 2" key="1">
    <citation type="submission" date="2019-07" db="EMBL/GenBank/DDBJ databases">
        <title>complete genome sequencing of Ornithinimicrobium sp. H23M54.</title>
        <authorList>
            <person name="Bae J.-W."/>
            <person name="Lee S.-Y."/>
        </authorList>
    </citation>
    <scope>NUCLEOTIDE SEQUENCE [LARGE SCALE GENOMIC DNA]</scope>
    <source>
        <strain evidence="1 2">H23M54</strain>
    </source>
</reference>
<name>A0A516G865_9MICO</name>
<gene>
    <name evidence="1" type="ORF">FNH13_04630</name>
</gene>
<dbReference type="AlphaFoldDB" id="A0A516G865"/>
<accession>A0A516G865</accession>
<protein>
    <submittedName>
        <fullName evidence="1">Uncharacterized protein</fullName>
    </submittedName>
</protein>
<dbReference type="KEGG" id="orz:FNH13_04630"/>
<dbReference type="Proteomes" id="UP000315395">
    <property type="component" value="Chromosome"/>
</dbReference>